<dbReference type="Proteomes" id="UP000215148">
    <property type="component" value="Chromosome 2"/>
</dbReference>
<keyword evidence="1" id="KW-0812">Transmembrane</keyword>
<dbReference type="EMBL" id="CP022742">
    <property type="protein sequence ID" value="ASU24332.1"/>
    <property type="molecule type" value="Genomic_DNA"/>
</dbReference>
<evidence type="ECO:0000256" key="1">
    <source>
        <dbReference type="SAM" id="Phobius"/>
    </source>
</evidence>
<evidence type="ECO:0000313" key="2">
    <source>
        <dbReference type="EMBL" id="ASU24332.1"/>
    </source>
</evidence>
<keyword evidence="1" id="KW-0472">Membrane</keyword>
<evidence type="ECO:0000313" key="3">
    <source>
        <dbReference type="Proteomes" id="UP000215148"/>
    </source>
</evidence>
<dbReference type="RefSeq" id="WP_017045096.1">
    <property type="nucleotide sequence ID" value="NZ_CAWNHI010000002.1"/>
</dbReference>
<gene>
    <name evidence="2" type="ORF">CCZ37_17965</name>
</gene>
<feature type="transmembrane region" description="Helical" evidence="1">
    <location>
        <begin position="26"/>
        <end position="54"/>
    </location>
</feature>
<reference evidence="2 3" key="1">
    <citation type="submission" date="2017-08" db="EMBL/GenBank/DDBJ databases">
        <title>The Vibrio qinghaiensis sp.-Q67 is a luminous bacteria isolated firstly from Qinghai lake, Qinghai province, China, which has been proved to be very sensitive to detect environmental and food pollutants. Therefore, complete genome analysis of V. qinghaiensis sp.-Q67 highlights the potential application of this strain on detection of hazards in the contaminated environments.</title>
        <authorList>
            <person name="Gong L."/>
        </authorList>
    </citation>
    <scope>NUCLEOTIDE SEQUENCE [LARGE SCALE GENOMIC DNA]</scope>
    <source>
        <strain evidence="2 3">Q67</strain>
    </source>
</reference>
<keyword evidence="1" id="KW-1133">Transmembrane helix</keyword>
<organism evidence="2 3">
    <name type="scientific">Vibrio qinghaiensis</name>
    <dbReference type="NCBI Taxonomy" id="2025808"/>
    <lineage>
        <taxon>Bacteria</taxon>
        <taxon>Pseudomonadati</taxon>
        <taxon>Pseudomonadota</taxon>
        <taxon>Gammaproteobacteria</taxon>
        <taxon>Vibrionales</taxon>
        <taxon>Vibrionaceae</taxon>
        <taxon>Vibrio</taxon>
    </lineage>
</organism>
<dbReference type="AlphaFoldDB" id="A0A223N362"/>
<dbReference type="KEGG" id="vqi:CCZ37_17965"/>
<proteinExistence type="predicted"/>
<keyword evidence="3" id="KW-1185">Reference proteome</keyword>
<accession>A0A223N362</accession>
<feature type="transmembrane region" description="Helical" evidence="1">
    <location>
        <begin position="66"/>
        <end position="84"/>
    </location>
</feature>
<name>A0A223N362_9VIBR</name>
<protein>
    <submittedName>
        <fullName evidence="2">Uncharacterized protein</fullName>
    </submittedName>
</protein>
<sequence>MMLPLLAALLFIVGLGKKLSVPNSWLFYYALSVVLLSWLFSMNPIFVLIPLFILSPCLIHYRHIKVIKMAYVGCLLLSFFVSWLV</sequence>